<name>A0A6G1K5E9_9PLEO</name>
<dbReference type="InterPro" id="IPR032466">
    <property type="entry name" value="Metal_Hydrolase"/>
</dbReference>
<keyword evidence="2" id="KW-0812">Transmembrane</keyword>
<evidence type="ECO:0000256" key="1">
    <source>
        <dbReference type="ARBA" id="ARBA00022801"/>
    </source>
</evidence>
<dbReference type="SUPFAM" id="SSF51556">
    <property type="entry name" value="Metallo-dependent hydrolases"/>
    <property type="match status" value="1"/>
</dbReference>
<organism evidence="4 5">
    <name type="scientific">Pleomassaria siparia CBS 279.74</name>
    <dbReference type="NCBI Taxonomy" id="1314801"/>
    <lineage>
        <taxon>Eukaryota</taxon>
        <taxon>Fungi</taxon>
        <taxon>Dikarya</taxon>
        <taxon>Ascomycota</taxon>
        <taxon>Pezizomycotina</taxon>
        <taxon>Dothideomycetes</taxon>
        <taxon>Pleosporomycetidae</taxon>
        <taxon>Pleosporales</taxon>
        <taxon>Pleomassariaceae</taxon>
        <taxon>Pleomassaria</taxon>
    </lineage>
</organism>
<dbReference type="Pfam" id="PF07969">
    <property type="entry name" value="Amidohydro_3"/>
    <property type="match status" value="1"/>
</dbReference>
<feature type="transmembrane region" description="Helical" evidence="2">
    <location>
        <begin position="32"/>
        <end position="52"/>
    </location>
</feature>
<accession>A0A6G1K5E9</accession>
<dbReference type="Gene3D" id="3.20.20.140">
    <property type="entry name" value="Metal-dependent hydrolases"/>
    <property type="match status" value="2"/>
</dbReference>
<reference evidence="4" key="1">
    <citation type="journal article" date="2020" name="Stud. Mycol.">
        <title>101 Dothideomycetes genomes: a test case for predicting lifestyles and emergence of pathogens.</title>
        <authorList>
            <person name="Haridas S."/>
            <person name="Albert R."/>
            <person name="Binder M."/>
            <person name="Bloem J."/>
            <person name="Labutti K."/>
            <person name="Salamov A."/>
            <person name="Andreopoulos B."/>
            <person name="Baker S."/>
            <person name="Barry K."/>
            <person name="Bills G."/>
            <person name="Bluhm B."/>
            <person name="Cannon C."/>
            <person name="Castanera R."/>
            <person name="Culley D."/>
            <person name="Daum C."/>
            <person name="Ezra D."/>
            <person name="Gonzalez J."/>
            <person name="Henrissat B."/>
            <person name="Kuo A."/>
            <person name="Liang C."/>
            <person name="Lipzen A."/>
            <person name="Lutzoni F."/>
            <person name="Magnuson J."/>
            <person name="Mondo S."/>
            <person name="Nolan M."/>
            <person name="Ohm R."/>
            <person name="Pangilinan J."/>
            <person name="Park H.-J."/>
            <person name="Ramirez L."/>
            <person name="Alfaro M."/>
            <person name="Sun H."/>
            <person name="Tritt A."/>
            <person name="Yoshinaga Y."/>
            <person name="Zwiers L.-H."/>
            <person name="Turgeon B."/>
            <person name="Goodwin S."/>
            <person name="Spatafora J."/>
            <person name="Crous P."/>
            <person name="Grigoriev I."/>
        </authorList>
    </citation>
    <scope>NUCLEOTIDE SEQUENCE</scope>
    <source>
        <strain evidence="4">CBS 279.74</strain>
    </source>
</reference>
<dbReference type="InterPro" id="IPR013108">
    <property type="entry name" value="Amidohydro_3"/>
</dbReference>
<gene>
    <name evidence="4" type="ORF">K504DRAFT_468491</name>
</gene>
<dbReference type="SUPFAM" id="SSF51338">
    <property type="entry name" value="Composite domain of metallo-dependent hydrolases"/>
    <property type="match status" value="1"/>
</dbReference>
<dbReference type="Proteomes" id="UP000799428">
    <property type="component" value="Unassembled WGS sequence"/>
</dbReference>
<evidence type="ECO:0000313" key="4">
    <source>
        <dbReference type="EMBL" id="KAF2708109.1"/>
    </source>
</evidence>
<protein>
    <recommendedName>
        <fullName evidence="3">Amidohydrolase 3 domain-containing protein</fullName>
    </recommendedName>
</protein>
<dbReference type="AlphaFoldDB" id="A0A6G1K5E9"/>
<dbReference type="InterPro" id="IPR011059">
    <property type="entry name" value="Metal-dep_hydrolase_composite"/>
</dbReference>
<proteinExistence type="predicted"/>
<keyword evidence="5" id="KW-1185">Reference proteome</keyword>
<dbReference type="EMBL" id="MU005772">
    <property type="protein sequence ID" value="KAF2708109.1"/>
    <property type="molecule type" value="Genomic_DNA"/>
</dbReference>
<keyword evidence="1" id="KW-0378">Hydrolase</keyword>
<dbReference type="GO" id="GO:0006046">
    <property type="term" value="P:N-acetylglucosamine catabolic process"/>
    <property type="evidence" value="ECO:0007669"/>
    <property type="project" value="TreeGrafter"/>
</dbReference>
<keyword evidence="2" id="KW-1133">Transmembrane helix</keyword>
<dbReference type="OrthoDB" id="10258955at2759"/>
<evidence type="ECO:0000313" key="5">
    <source>
        <dbReference type="Proteomes" id="UP000799428"/>
    </source>
</evidence>
<dbReference type="PANTHER" id="PTHR11113:SF14">
    <property type="entry name" value="N-ACETYLGLUCOSAMINE-6-PHOSPHATE DEACETYLASE"/>
    <property type="match status" value="1"/>
</dbReference>
<sequence length="952" mass="102867">MEKDKEHLDGLPTYTDAVRRPWTNRRPKRRRVFRFIALAFLAYFAYSTYSIARNTKRLGTTLLIEKLREDHSTCASLRRVPVEQTATRDYNKRWVNGTKPLLIRNATIWTGEPAVGTSEEDARLGKGYAWISSDIFVDRGLIQKIAKDISIKSLPVDTAIFEAHGRQLTAGIVDMHSHAGLSSVGDLQDDVNELSGDITPYVQSLDGLDPLQPEIQFIKSGGVTTSLILPGSGNNMGGEAFVVKFAVGKENGRTEISQQDMIADPDRNWRYMKMACGENPKRVYGKYGERGPYSRLGESWEFRHALEQARDYVQSQNEWCAAADNIGPENMATYLPQKLQWESLGAVLRGQVRINTHCYTIPDLEAFVRHTNEFKFRLYAFHHAHQTYLVPEVLKRTWGGTPAAALFADNMYYKVEAYTASEQAGKILYEQGITPTYVSDNPVLNSQHVVFEAAKAYGHGLPYHVALAGVTSAPAELLGMGHRIGKIVETFDADIVVWDSDPLSAGATPVQVWIDGAAQFKDPVELEKPIVPPVTPDVSLGKAVEKKEIKGNAIFTGITHAYLDNVEASYQTTDHAVAIMNNGILSCIGPCLSELLAQDPSTPIVNLTNGYITPPFTAFGSYLGLVEIDAEGDTKDGPPPKEGITRAVNGLSFGGKHLTAAYDHGVTNAITAPNSGSINAKGISVGFKTGAKHRLEKAAIWDDEIALHYVLTLSAKGDQTPSISAAIEMLQAKLLDAIDDLAKNDDSPAAKKDAYDEKAYLRKVVTGSLPLVLTAHSADTIASIIVLKSTIEEAASSSLGIAASKLTIVILGGAESHILATELASASIAIVLAPVFPHAQSWDQRRGLTGAPLTNGTAIDALLDAGVLVGIGVEEVWETRDLGLIAGIAYANSGGRLGFKDALDLAGGNLANMLGLKAVGKKEDWVVWEGSPLEIGGRVRGIGGAGGATVWE</sequence>
<evidence type="ECO:0000256" key="2">
    <source>
        <dbReference type="SAM" id="Phobius"/>
    </source>
</evidence>
<dbReference type="GO" id="GO:0008448">
    <property type="term" value="F:N-acetylglucosamine-6-phosphate deacetylase activity"/>
    <property type="evidence" value="ECO:0007669"/>
    <property type="project" value="TreeGrafter"/>
</dbReference>
<keyword evidence="2" id="KW-0472">Membrane</keyword>
<dbReference type="PANTHER" id="PTHR11113">
    <property type="entry name" value="N-ACETYLGLUCOSAMINE-6-PHOSPHATE DEACETYLASE"/>
    <property type="match status" value="1"/>
</dbReference>
<feature type="domain" description="Amidohydrolase 3" evidence="3">
    <location>
        <begin position="460"/>
        <end position="516"/>
    </location>
</feature>
<evidence type="ECO:0000259" key="3">
    <source>
        <dbReference type="Pfam" id="PF07969"/>
    </source>
</evidence>